<feature type="region of interest" description="Disordered" evidence="1">
    <location>
        <begin position="327"/>
        <end position="371"/>
    </location>
</feature>
<dbReference type="Proteomes" id="UP000053259">
    <property type="component" value="Unassembled WGS sequence"/>
</dbReference>
<feature type="compositionally biased region" description="Pro residues" evidence="1">
    <location>
        <begin position="330"/>
        <end position="340"/>
    </location>
</feature>
<reference evidence="3 4" key="1">
    <citation type="submission" date="2015-01" db="EMBL/GenBank/DDBJ databases">
        <title>The Genome Sequence of Ochroconis gallopava CBS43764.</title>
        <authorList>
            <consortium name="The Broad Institute Genomics Platform"/>
            <person name="Cuomo C."/>
            <person name="de Hoog S."/>
            <person name="Gorbushina A."/>
            <person name="Stielow B."/>
            <person name="Teixiera M."/>
            <person name="Abouelleil A."/>
            <person name="Chapman S.B."/>
            <person name="Priest M."/>
            <person name="Young S.K."/>
            <person name="Wortman J."/>
            <person name="Nusbaum C."/>
            <person name="Birren B."/>
        </authorList>
    </citation>
    <scope>NUCLEOTIDE SEQUENCE [LARGE SCALE GENOMIC DNA]</scope>
    <source>
        <strain evidence="3 4">CBS 43764</strain>
    </source>
</reference>
<feature type="domain" description="DUF8035" evidence="2">
    <location>
        <begin position="235"/>
        <end position="289"/>
    </location>
</feature>
<dbReference type="VEuPathDB" id="FungiDB:PV09_03065"/>
<feature type="region of interest" description="Disordered" evidence="1">
    <location>
        <begin position="201"/>
        <end position="241"/>
    </location>
</feature>
<feature type="region of interest" description="Disordered" evidence="1">
    <location>
        <begin position="137"/>
        <end position="173"/>
    </location>
</feature>
<dbReference type="EMBL" id="KN847536">
    <property type="protein sequence ID" value="KIW05863.1"/>
    <property type="molecule type" value="Genomic_DNA"/>
</dbReference>
<dbReference type="RefSeq" id="XP_016215732.1">
    <property type="nucleotide sequence ID" value="XM_016356209.1"/>
</dbReference>
<evidence type="ECO:0000313" key="3">
    <source>
        <dbReference type="EMBL" id="KIW05863.1"/>
    </source>
</evidence>
<dbReference type="AlphaFoldDB" id="A0A0D2AFW3"/>
<organism evidence="3 4">
    <name type="scientific">Verruconis gallopava</name>
    <dbReference type="NCBI Taxonomy" id="253628"/>
    <lineage>
        <taxon>Eukaryota</taxon>
        <taxon>Fungi</taxon>
        <taxon>Dikarya</taxon>
        <taxon>Ascomycota</taxon>
        <taxon>Pezizomycotina</taxon>
        <taxon>Dothideomycetes</taxon>
        <taxon>Pleosporomycetidae</taxon>
        <taxon>Venturiales</taxon>
        <taxon>Sympoventuriaceae</taxon>
        <taxon>Verruconis</taxon>
    </lineage>
</organism>
<dbReference type="EMBL" id="KN847536">
    <property type="protein sequence ID" value="KIW05862.1"/>
    <property type="molecule type" value="Genomic_DNA"/>
</dbReference>
<proteinExistence type="predicted"/>
<evidence type="ECO:0000259" key="2">
    <source>
        <dbReference type="Pfam" id="PF26118"/>
    </source>
</evidence>
<dbReference type="HOGENOM" id="CLU_630244_0_0_1"/>
<dbReference type="STRING" id="253628.A0A0D2AFW3"/>
<feature type="compositionally biased region" description="Basic and acidic residues" evidence="1">
    <location>
        <begin position="137"/>
        <end position="151"/>
    </location>
</feature>
<gene>
    <name evidence="3" type="ORF">PV09_03065</name>
</gene>
<feature type="compositionally biased region" description="Basic residues" evidence="1">
    <location>
        <begin position="355"/>
        <end position="366"/>
    </location>
</feature>
<dbReference type="GeneID" id="27311038"/>
<keyword evidence="4" id="KW-1185">Reference proteome</keyword>
<dbReference type="Pfam" id="PF26118">
    <property type="entry name" value="DUF8035"/>
    <property type="match status" value="1"/>
</dbReference>
<accession>A0A0D2AFW3</accession>
<evidence type="ECO:0000256" key="1">
    <source>
        <dbReference type="SAM" id="MobiDB-lite"/>
    </source>
</evidence>
<dbReference type="RefSeq" id="XP_016215731.1">
    <property type="nucleotide sequence ID" value="XM_016356208.1"/>
</dbReference>
<evidence type="ECO:0000313" key="4">
    <source>
        <dbReference type="Proteomes" id="UP000053259"/>
    </source>
</evidence>
<dbReference type="InterPro" id="IPR058348">
    <property type="entry name" value="DUF8035"/>
</dbReference>
<sequence>MSRFRSTSVTVEDEAPQRWDREKFERIRNRGAYERDDFRFDERDRYGPRGVVRDVAVEDRIDRRGPRGRFDEDFRYYEEDRLAPGRRRMSFLDEPVPAEAAHRALAPYRSREYVDPPPMRRPARPMFVRRQSSLDTFDRRPLPRYGDEYRLPSDVPIPLPIRRPRSPPRHYYDDYEEVSYRDLPARGRDYDEYRDIKIKREKRSRSRRPASVQSSSSSESSFEEITVPEPPKIGKKGKTRMPKRLVHKKAIIEMGLPFEEEGDFIIVQRALMKEHIDTIIEKSKAYREEKTVFKYTEDRDDFKEDAKSEKAEEKVEDETVIKKTTIIEDVPPPPAPPPPMSVRAPSPARTEKSTRSHHSHHTHHSRHPAEETKIVERETVAESNHIGGPLTVLAPQNRHRDEHDIQREIRELERERRLLKLERESRDGDYELIERVDRWEDGPRRDRARSKSVIRVEKDRKGRLALVRSTH</sequence>
<dbReference type="OrthoDB" id="2192830at2759"/>
<name>A0A0D2AFW3_9PEZI</name>
<protein>
    <recommendedName>
        <fullName evidence="2">DUF8035 domain-containing protein</fullName>
    </recommendedName>
</protein>
<feature type="compositionally biased region" description="Low complexity" evidence="1">
    <location>
        <begin position="209"/>
        <end position="220"/>
    </location>
</feature>